<feature type="domain" description="BTB" evidence="3">
    <location>
        <begin position="307"/>
        <end position="372"/>
    </location>
</feature>
<keyword evidence="6" id="KW-1185">Reference proteome</keyword>
<reference evidence="5 6" key="1">
    <citation type="submission" date="2024-02" db="EMBL/GenBank/DDBJ databases">
        <title>High-quality chromosome-scale genome assembly of Pensacola bahiagrass (Paspalum notatum Flugge var. saurae).</title>
        <authorList>
            <person name="Vega J.M."/>
            <person name="Podio M."/>
            <person name="Orjuela J."/>
            <person name="Siena L.A."/>
            <person name="Pessino S.C."/>
            <person name="Combes M.C."/>
            <person name="Mariac C."/>
            <person name="Albertini E."/>
            <person name="Pupilli F."/>
            <person name="Ortiz J.P.A."/>
            <person name="Leblanc O."/>
        </authorList>
    </citation>
    <scope>NUCLEOTIDE SEQUENCE [LARGE SCALE GENOMIC DNA]</scope>
    <source>
        <strain evidence="5">R1</strain>
        <tissue evidence="5">Leaf</tissue>
    </source>
</reference>
<dbReference type="PROSITE" id="PS50144">
    <property type="entry name" value="MATH"/>
    <property type="match status" value="2"/>
</dbReference>
<dbReference type="SUPFAM" id="SSF54695">
    <property type="entry name" value="POZ domain"/>
    <property type="match status" value="1"/>
</dbReference>
<dbReference type="Pfam" id="PF00651">
    <property type="entry name" value="BTB"/>
    <property type="match status" value="1"/>
</dbReference>
<dbReference type="Pfam" id="PF24570">
    <property type="entry name" value="BACK_BPM_SPOP"/>
    <property type="match status" value="1"/>
</dbReference>
<accession>A0AAQ3SFB4</accession>
<proteinExistence type="inferred from homology"/>
<dbReference type="PANTHER" id="PTHR26379">
    <property type="entry name" value="BTB/POZ AND MATH DOMAIN-CONTAINING PROTEIN 1"/>
    <property type="match status" value="1"/>
</dbReference>
<evidence type="ECO:0000259" key="4">
    <source>
        <dbReference type="PROSITE" id="PS50144"/>
    </source>
</evidence>
<dbReference type="AlphaFoldDB" id="A0AAQ3SFB4"/>
<evidence type="ECO:0000259" key="3">
    <source>
        <dbReference type="PROSITE" id="PS50097"/>
    </source>
</evidence>
<evidence type="ECO:0000256" key="1">
    <source>
        <dbReference type="ARBA" id="ARBA00004906"/>
    </source>
</evidence>
<dbReference type="Pfam" id="PF22486">
    <property type="entry name" value="MATH_2"/>
    <property type="match status" value="2"/>
</dbReference>
<evidence type="ECO:0000313" key="5">
    <source>
        <dbReference type="EMBL" id="WVZ50311.1"/>
    </source>
</evidence>
<dbReference type="InterPro" id="IPR008974">
    <property type="entry name" value="TRAF-like"/>
</dbReference>
<comment type="pathway">
    <text evidence="1">Protein modification; protein ubiquitination.</text>
</comment>
<evidence type="ECO:0000313" key="6">
    <source>
        <dbReference type="Proteomes" id="UP001341281"/>
    </source>
</evidence>
<dbReference type="InterPro" id="IPR002083">
    <property type="entry name" value="MATH/TRAF_dom"/>
</dbReference>
<dbReference type="GO" id="GO:0016567">
    <property type="term" value="P:protein ubiquitination"/>
    <property type="evidence" value="ECO:0007669"/>
    <property type="project" value="InterPro"/>
</dbReference>
<dbReference type="InterPro" id="IPR000210">
    <property type="entry name" value="BTB/POZ_dom"/>
</dbReference>
<sequence>MAATSPAASATAAPPTTILQTIFGSHVLRIDGFSGTKGLGVGKSIDSSPFRVGGHGFYIRCYPSGADQVNEGIGKVSLFLLRLTGDDSPVAVGVEAEVVGHTFALIDQGGGWSRYIFSKCQAGELHQHWIRREKLEPLLKDDCLEVRCDVTISRKFHAVVTKFTAGSHILTVDGYSKTAAAFSVGESIESDQFAVGGHTWDMMLYPRGQEEGDADGIAVFIYPDLYRVDVACDELKVRLELTLLSLAGERISHKRGVQLYFSSEDAAEIHVRCDIAVVDGITAAARPPDLYRNLSTALLSSPAGEGGDVTFEVGGDRFTAHRSVLAAQSTGVMAVLFGGSSGKEHAITRLRIVDMEPGVFRALLHFIYTGSLPDEVADDGGRVVMAQGLLVAADRYYMDKLKMACGDVLYRSIDAATAVTTLRMAHKHGCQRLKDACVKFLNDELAKAAAAPPGLMHA</sequence>
<feature type="domain" description="MATH" evidence="4">
    <location>
        <begin position="165"/>
        <end position="221"/>
    </location>
</feature>
<dbReference type="CDD" id="cd00121">
    <property type="entry name" value="MATH"/>
    <property type="match status" value="2"/>
</dbReference>
<dbReference type="InterPro" id="IPR056423">
    <property type="entry name" value="BACK_BPM_SPOP"/>
</dbReference>
<protein>
    <submittedName>
        <fullName evidence="5">Uncharacterized protein</fullName>
    </submittedName>
</protein>
<organism evidence="5 6">
    <name type="scientific">Paspalum notatum var. saurae</name>
    <dbReference type="NCBI Taxonomy" id="547442"/>
    <lineage>
        <taxon>Eukaryota</taxon>
        <taxon>Viridiplantae</taxon>
        <taxon>Streptophyta</taxon>
        <taxon>Embryophyta</taxon>
        <taxon>Tracheophyta</taxon>
        <taxon>Spermatophyta</taxon>
        <taxon>Magnoliopsida</taxon>
        <taxon>Liliopsida</taxon>
        <taxon>Poales</taxon>
        <taxon>Poaceae</taxon>
        <taxon>PACMAD clade</taxon>
        <taxon>Panicoideae</taxon>
        <taxon>Andropogonodae</taxon>
        <taxon>Paspaleae</taxon>
        <taxon>Paspalinae</taxon>
        <taxon>Paspalum</taxon>
    </lineage>
</organism>
<dbReference type="InterPro" id="IPR011333">
    <property type="entry name" value="SKP1/BTB/POZ_sf"/>
</dbReference>
<evidence type="ECO:0000256" key="2">
    <source>
        <dbReference type="ARBA" id="ARBA00010846"/>
    </source>
</evidence>
<dbReference type="EMBL" id="CP144745">
    <property type="protein sequence ID" value="WVZ50311.1"/>
    <property type="molecule type" value="Genomic_DNA"/>
</dbReference>
<dbReference type="InterPro" id="IPR045005">
    <property type="entry name" value="BPM1-6"/>
</dbReference>
<dbReference type="Gene3D" id="3.30.710.10">
    <property type="entry name" value="Potassium Channel Kv1.1, Chain A"/>
    <property type="match status" value="1"/>
</dbReference>
<dbReference type="SUPFAM" id="SSF49599">
    <property type="entry name" value="TRAF domain-like"/>
    <property type="match status" value="2"/>
</dbReference>
<dbReference type="Gene3D" id="2.60.210.10">
    <property type="entry name" value="Apoptosis, Tumor Necrosis Factor Receptor Associated Protein 2, Chain A"/>
    <property type="match status" value="2"/>
</dbReference>
<dbReference type="PROSITE" id="PS50097">
    <property type="entry name" value="BTB"/>
    <property type="match status" value="1"/>
</dbReference>
<comment type="similarity">
    <text evidence="2">Belongs to the Tdpoz family.</text>
</comment>
<gene>
    <name evidence="5" type="ORF">U9M48_001577</name>
</gene>
<feature type="domain" description="MATH" evidence="4">
    <location>
        <begin position="23"/>
        <end position="150"/>
    </location>
</feature>
<dbReference type="PANTHER" id="PTHR26379:SF483">
    <property type="entry name" value="OS11G0619800 PROTEIN"/>
    <property type="match status" value="1"/>
</dbReference>
<name>A0AAQ3SFB4_PASNO</name>
<dbReference type="Proteomes" id="UP001341281">
    <property type="component" value="Chromosome 01"/>
</dbReference>
<dbReference type="SMART" id="SM00225">
    <property type="entry name" value="BTB"/>
    <property type="match status" value="1"/>
</dbReference>